<protein>
    <submittedName>
        <fullName evidence="5">S-adenosyl-L-methionine-dependent methyltransferase</fullName>
    </submittedName>
</protein>
<dbReference type="InterPro" id="IPR016461">
    <property type="entry name" value="COMT-like"/>
</dbReference>
<dbReference type="SUPFAM" id="SSF53335">
    <property type="entry name" value="S-adenosyl-L-methionine-dependent methyltransferases"/>
    <property type="match status" value="1"/>
</dbReference>
<evidence type="ECO:0000259" key="4">
    <source>
        <dbReference type="Pfam" id="PF00891"/>
    </source>
</evidence>
<dbReference type="Gene3D" id="1.10.10.10">
    <property type="entry name" value="Winged helix-like DNA-binding domain superfamily/Winged helix DNA-binding domain"/>
    <property type="match status" value="1"/>
</dbReference>
<evidence type="ECO:0000256" key="2">
    <source>
        <dbReference type="ARBA" id="ARBA00022679"/>
    </source>
</evidence>
<accession>A0A6A6XG39</accession>
<dbReference type="Gene3D" id="3.40.50.150">
    <property type="entry name" value="Vaccinia Virus protein VP39"/>
    <property type="match status" value="1"/>
</dbReference>
<dbReference type="PANTHER" id="PTHR43712:SF4">
    <property type="entry name" value="O-METHYLTRANSFERASE DOMAIN-CONTAINING PROTEIN"/>
    <property type="match status" value="1"/>
</dbReference>
<evidence type="ECO:0000313" key="5">
    <source>
        <dbReference type="EMBL" id="KAF2794875.1"/>
    </source>
</evidence>
<evidence type="ECO:0000256" key="1">
    <source>
        <dbReference type="ARBA" id="ARBA00022603"/>
    </source>
</evidence>
<sequence length="427" mass="47323">MTAPNADLLIEQLKFLIQKPESFSHDDSKRAEIERLGRLASRALETPEETMRRLIFSPLPLITTRIGQDFNLFSTLAQHSESRPASISDLSKATGLEKSILTAIMDYNGGQGVSLEVKSGFYAPTKLTHLLLQPAINDAILTFHDCVLPTFAALHGVLKSTGAADSLTAFQAGHNTSEKDIYVWLEDHPVQQGAFYRFMKTVNAGLPTWLDVVRFDEEVGVNAKPDEILFVDVGGGFGWQCRALRRTYPQLPGRVILQDRSDVITKAQGVEDTVPFSQLGIEAVGYDFFTAQLVKGARAYYLGMILHNWDDDACLKILRQQAAAMTENSVLLVEDYVLGERAAGAHYAAAFGIAMQAVHNARERSREDFVRLFGLVGLELDEIRVVTQFGISILFARKKTDDKGITDCQNSKLLISIFAVYFKLTSV</sequence>
<dbReference type="InterPro" id="IPR036388">
    <property type="entry name" value="WH-like_DNA-bd_sf"/>
</dbReference>
<dbReference type="Proteomes" id="UP000799757">
    <property type="component" value="Unassembled WGS sequence"/>
</dbReference>
<dbReference type="Pfam" id="PF00891">
    <property type="entry name" value="Methyltransf_2"/>
    <property type="match status" value="1"/>
</dbReference>
<dbReference type="GO" id="GO:0008171">
    <property type="term" value="F:O-methyltransferase activity"/>
    <property type="evidence" value="ECO:0007669"/>
    <property type="project" value="InterPro"/>
</dbReference>
<dbReference type="PROSITE" id="PS00879">
    <property type="entry name" value="ODR_DC_2_2"/>
    <property type="match status" value="1"/>
</dbReference>
<dbReference type="SUPFAM" id="SSF46785">
    <property type="entry name" value="Winged helix' DNA-binding domain"/>
    <property type="match status" value="1"/>
</dbReference>
<feature type="domain" description="O-methyltransferase C-terminal" evidence="4">
    <location>
        <begin position="230"/>
        <end position="377"/>
    </location>
</feature>
<gene>
    <name evidence="5" type="ORF">K505DRAFT_374350</name>
</gene>
<keyword evidence="3" id="KW-0949">S-adenosyl-L-methionine</keyword>
<dbReference type="AlphaFoldDB" id="A0A6A6XG39"/>
<dbReference type="InterPro" id="IPR022657">
    <property type="entry name" value="De-COase2_CS"/>
</dbReference>
<dbReference type="PANTHER" id="PTHR43712">
    <property type="entry name" value="PUTATIVE (AFU_ORTHOLOGUE AFUA_4G14580)-RELATED"/>
    <property type="match status" value="1"/>
</dbReference>
<keyword evidence="1 5" id="KW-0489">Methyltransferase</keyword>
<dbReference type="InterPro" id="IPR029063">
    <property type="entry name" value="SAM-dependent_MTases_sf"/>
</dbReference>
<dbReference type="EMBL" id="MU001877">
    <property type="protein sequence ID" value="KAF2794875.1"/>
    <property type="molecule type" value="Genomic_DNA"/>
</dbReference>
<evidence type="ECO:0000313" key="6">
    <source>
        <dbReference type="Proteomes" id="UP000799757"/>
    </source>
</evidence>
<keyword evidence="6" id="KW-1185">Reference proteome</keyword>
<proteinExistence type="predicted"/>
<organism evidence="5 6">
    <name type="scientific">Melanomma pulvis-pyrius CBS 109.77</name>
    <dbReference type="NCBI Taxonomy" id="1314802"/>
    <lineage>
        <taxon>Eukaryota</taxon>
        <taxon>Fungi</taxon>
        <taxon>Dikarya</taxon>
        <taxon>Ascomycota</taxon>
        <taxon>Pezizomycotina</taxon>
        <taxon>Dothideomycetes</taxon>
        <taxon>Pleosporomycetidae</taxon>
        <taxon>Pleosporales</taxon>
        <taxon>Melanommataceae</taxon>
        <taxon>Melanomma</taxon>
    </lineage>
</organism>
<dbReference type="InterPro" id="IPR036390">
    <property type="entry name" value="WH_DNA-bd_sf"/>
</dbReference>
<keyword evidence="2 5" id="KW-0808">Transferase</keyword>
<dbReference type="InterPro" id="IPR001077">
    <property type="entry name" value="COMT_C"/>
</dbReference>
<dbReference type="GO" id="GO:0032259">
    <property type="term" value="P:methylation"/>
    <property type="evidence" value="ECO:0007669"/>
    <property type="project" value="UniProtKB-KW"/>
</dbReference>
<evidence type="ECO:0000256" key="3">
    <source>
        <dbReference type="ARBA" id="ARBA00022691"/>
    </source>
</evidence>
<dbReference type="OrthoDB" id="2410195at2759"/>
<dbReference type="PROSITE" id="PS51683">
    <property type="entry name" value="SAM_OMT_II"/>
    <property type="match status" value="1"/>
</dbReference>
<reference evidence="5" key="1">
    <citation type="journal article" date="2020" name="Stud. Mycol.">
        <title>101 Dothideomycetes genomes: a test case for predicting lifestyles and emergence of pathogens.</title>
        <authorList>
            <person name="Haridas S."/>
            <person name="Albert R."/>
            <person name="Binder M."/>
            <person name="Bloem J."/>
            <person name="Labutti K."/>
            <person name="Salamov A."/>
            <person name="Andreopoulos B."/>
            <person name="Baker S."/>
            <person name="Barry K."/>
            <person name="Bills G."/>
            <person name="Bluhm B."/>
            <person name="Cannon C."/>
            <person name="Castanera R."/>
            <person name="Culley D."/>
            <person name="Daum C."/>
            <person name="Ezra D."/>
            <person name="Gonzalez J."/>
            <person name="Henrissat B."/>
            <person name="Kuo A."/>
            <person name="Liang C."/>
            <person name="Lipzen A."/>
            <person name="Lutzoni F."/>
            <person name="Magnuson J."/>
            <person name="Mondo S."/>
            <person name="Nolan M."/>
            <person name="Ohm R."/>
            <person name="Pangilinan J."/>
            <person name="Park H.-J."/>
            <person name="Ramirez L."/>
            <person name="Alfaro M."/>
            <person name="Sun H."/>
            <person name="Tritt A."/>
            <person name="Yoshinaga Y."/>
            <person name="Zwiers L.-H."/>
            <person name="Turgeon B."/>
            <person name="Goodwin S."/>
            <person name="Spatafora J."/>
            <person name="Crous P."/>
            <person name="Grigoriev I."/>
        </authorList>
    </citation>
    <scope>NUCLEOTIDE SEQUENCE</scope>
    <source>
        <strain evidence="5">CBS 109.77</strain>
    </source>
</reference>
<name>A0A6A6XG39_9PLEO</name>